<keyword evidence="4" id="KW-1185">Reference proteome</keyword>
<evidence type="ECO:0000313" key="4">
    <source>
        <dbReference type="Proteomes" id="UP001293593"/>
    </source>
</evidence>
<dbReference type="EMBL" id="JAWXYG010000004">
    <property type="protein sequence ID" value="KAK4273741.1"/>
    <property type="molecule type" value="Genomic_DNA"/>
</dbReference>
<feature type="region of interest" description="Disordered" evidence="1">
    <location>
        <begin position="154"/>
        <end position="178"/>
    </location>
</feature>
<name>A0AAE1JNG4_9FABA</name>
<proteinExistence type="predicted"/>
<organism evidence="3 4">
    <name type="scientific">Acacia crassicarpa</name>
    <name type="common">northern wattle</name>
    <dbReference type="NCBI Taxonomy" id="499986"/>
    <lineage>
        <taxon>Eukaryota</taxon>
        <taxon>Viridiplantae</taxon>
        <taxon>Streptophyta</taxon>
        <taxon>Embryophyta</taxon>
        <taxon>Tracheophyta</taxon>
        <taxon>Spermatophyta</taxon>
        <taxon>Magnoliopsida</taxon>
        <taxon>eudicotyledons</taxon>
        <taxon>Gunneridae</taxon>
        <taxon>Pentapetalae</taxon>
        <taxon>rosids</taxon>
        <taxon>fabids</taxon>
        <taxon>Fabales</taxon>
        <taxon>Fabaceae</taxon>
        <taxon>Caesalpinioideae</taxon>
        <taxon>mimosoid clade</taxon>
        <taxon>Acacieae</taxon>
        <taxon>Acacia</taxon>
    </lineage>
</organism>
<feature type="compositionally biased region" description="Low complexity" evidence="1">
    <location>
        <begin position="80"/>
        <end position="90"/>
    </location>
</feature>
<evidence type="ECO:0000259" key="2">
    <source>
        <dbReference type="Pfam" id="PF00364"/>
    </source>
</evidence>
<dbReference type="InterPro" id="IPR053217">
    <property type="entry name" value="ACC_Biotin_Carrier"/>
</dbReference>
<accession>A0AAE1JNG4</accession>
<dbReference type="InterPro" id="IPR000089">
    <property type="entry name" value="Biotin_lipoyl"/>
</dbReference>
<dbReference type="Gene3D" id="2.40.50.100">
    <property type="match status" value="1"/>
</dbReference>
<dbReference type="Pfam" id="PF00364">
    <property type="entry name" value="Biotin_lipoyl"/>
    <property type="match status" value="1"/>
</dbReference>
<gene>
    <name evidence="3" type="ORF">QN277_017078</name>
</gene>
<feature type="domain" description="Lipoyl-binding" evidence="2">
    <location>
        <begin position="208"/>
        <end position="280"/>
    </location>
</feature>
<dbReference type="InterPro" id="IPR011053">
    <property type="entry name" value="Single_hybrid_motif"/>
</dbReference>
<dbReference type="Proteomes" id="UP001293593">
    <property type="component" value="Unassembled WGS sequence"/>
</dbReference>
<dbReference type="PANTHER" id="PTHR47597:SF2">
    <property type="entry name" value="LIPOYL-BINDING DOMAIN-CONTAINING PROTEIN"/>
    <property type="match status" value="1"/>
</dbReference>
<dbReference type="CDD" id="cd06850">
    <property type="entry name" value="biotinyl_domain"/>
    <property type="match status" value="1"/>
</dbReference>
<comment type="caution">
    <text evidence="3">The sequence shown here is derived from an EMBL/GenBank/DDBJ whole genome shotgun (WGS) entry which is preliminary data.</text>
</comment>
<evidence type="ECO:0000256" key="1">
    <source>
        <dbReference type="SAM" id="MobiDB-lite"/>
    </source>
</evidence>
<reference evidence="3" key="1">
    <citation type="submission" date="2023-10" db="EMBL/GenBank/DDBJ databases">
        <title>Chromosome-level genome of the transformable northern wattle, Acacia crassicarpa.</title>
        <authorList>
            <person name="Massaro I."/>
            <person name="Sinha N.R."/>
            <person name="Poethig S."/>
            <person name="Leichty A.R."/>
        </authorList>
    </citation>
    <scope>NUCLEOTIDE SEQUENCE</scope>
    <source>
        <strain evidence="3">Acra3RX</strain>
        <tissue evidence="3">Leaf</tissue>
    </source>
</reference>
<protein>
    <recommendedName>
        <fullName evidence="2">Lipoyl-binding domain-containing protein</fullName>
    </recommendedName>
</protein>
<dbReference type="SUPFAM" id="SSF51230">
    <property type="entry name" value="Single hybrid motif"/>
    <property type="match status" value="1"/>
</dbReference>
<dbReference type="AlphaFoldDB" id="A0AAE1JNG4"/>
<dbReference type="PANTHER" id="PTHR47597">
    <property type="entry name" value="IS A MEMBER OF THE PF|00364 BIOTIN-REQUIRING ENZYMES FAMILY-RELATED"/>
    <property type="match status" value="1"/>
</dbReference>
<sequence>MDSSAAIRSFHCPLNTMLPMRSSLEKPYVVPMHNALWTSQNKLNFQWLANGEKQLSSECKWKRTLVSCAKTTETIKTSKSDTSLSSSSQDSSEKKPFATFPHGFEELVLEVCDETEIAELKVKVGEFEMNLKRNVGAMAAPAMSIVSPVTPPPILTEPMAESAPAPPPPPPKSSSEKISPFANVSIEKSSKLASLEASGDNTYVLISSPTVGSFQRGRTAKGKRLPPICKQGDVIKEGQVIGYLDQFGTELPVTSNVAGEVLKLLYEDGEAVGYGDPLVAVLPAFHDIK</sequence>
<feature type="region of interest" description="Disordered" evidence="1">
    <location>
        <begin position="76"/>
        <end position="96"/>
    </location>
</feature>
<evidence type="ECO:0000313" key="3">
    <source>
        <dbReference type="EMBL" id="KAK4273741.1"/>
    </source>
</evidence>